<evidence type="ECO:0000313" key="3">
    <source>
        <dbReference type="Proteomes" id="UP001634394"/>
    </source>
</evidence>
<evidence type="ECO:0000256" key="1">
    <source>
        <dbReference type="SAM" id="Coils"/>
    </source>
</evidence>
<sequence>TYSLPAGRPLSSDHKMDIILSEISAMKKVPLGVKDNVSIVLNNAEEKKKKQKRNLQKNQKHYWDDCGAWD</sequence>
<keyword evidence="1" id="KW-0175">Coiled coil</keyword>
<organism evidence="2 3">
    <name type="scientific">Sinanodonta woodiana</name>
    <name type="common">Chinese pond mussel</name>
    <name type="synonym">Anodonta woodiana</name>
    <dbReference type="NCBI Taxonomy" id="1069815"/>
    <lineage>
        <taxon>Eukaryota</taxon>
        <taxon>Metazoa</taxon>
        <taxon>Spiralia</taxon>
        <taxon>Lophotrochozoa</taxon>
        <taxon>Mollusca</taxon>
        <taxon>Bivalvia</taxon>
        <taxon>Autobranchia</taxon>
        <taxon>Heteroconchia</taxon>
        <taxon>Palaeoheterodonta</taxon>
        <taxon>Unionida</taxon>
        <taxon>Unionoidea</taxon>
        <taxon>Unionidae</taxon>
        <taxon>Unioninae</taxon>
        <taxon>Sinanodonta</taxon>
    </lineage>
</organism>
<dbReference type="EMBL" id="JBJQND010000019">
    <property type="protein sequence ID" value="KAL3831812.1"/>
    <property type="molecule type" value="Genomic_DNA"/>
</dbReference>
<feature type="non-terminal residue" evidence="2">
    <location>
        <position position="1"/>
    </location>
</feature>
<proteinExistence type="predicted"/>
<name>A0ABD3T4H8_SINWO</name>
<dbReference type="Proteomes" id="UP001634394">
    <property type="component" value="Unassembled WGS sequence"/>
</dbReference>
<evidence type="ECO:0000313" key="2">
    <source>
        <dbReference type="EMBL" id="KAL3831812.1"/>
    </source>
</evidence>
<keyword evidence="3" id="KW-1185">Reference proteome</keyword>
<gene>
    <name evidence="2" type="ORF">ACJMK2_023515</name>
</gene>
<comment type="caution">
    <text evidence="2">The sequence shown here is derived from an EMBL/GenBank/DDBJ whole genome shotgun (WGS) entry which is preliminary data.</text>
</comment>
<reference evidence="2 3" key="1">
    <citation type="submission" date="2024-11" db="EMBL/GenBank/DDBJ databases">
        <title>Chromosome-level genome assembly of the freshwater bivalve Anodonta woodiana.</title>
        <authorList>
            <person name="Chen X."/>
        </authorList>
    </citation>
    <scope>NUCLEOTIDE SEQUENCE [LARGE SCALE GENOMIC DNA]</scope>
    <source>
        <strain evidence="2">MN2024</strain>
        <tissue evidence="2">Gills</tissue>
    </source>
</reference>
<accession>A0ABD3T4H8</accession>
<feature type="coiled-coil region" evidence="1">
    <location>
        <begin position="34"/>
        <end position="61"/>
    </location>
</feature>
<dbReference type="AlphaFoldDB" id="A0ABD3T4H8"/>
<protein>
    <submittedName>
        <fullName evidence="2">Uncharacterized protein</fullName>
    </submittedName>
</protein>